<dbReference type="PANTHER" id="PTHR36714">
    <property type="entry name" value="T23E23.1"/>
    <property type="match status" value="1"/>
</dbReference>
<dbReference type="Proteomes" id="UP001415857">
    <property type="component" value="Unassembled WGS sequence"/>
</dbReference>
<feature type="transmembrane region" description="Helical" evidence="1">
    <location>
        <begin position="242"/>
        <end position="264"/>
    </location>
</feature>
<organism evidence="2 3">
    <name type="scientific">Liquidambar formosana</name>
    <name type="common">Formosan gum</name>
    <dbReference type="NCBI Taxonomy" id="63359"/>
    <lineage>
        <taxon>Eukaryota</taxon>
        <taxon>Viridiplantae</taxon>
        <taxon>Streptophyta</taxon>
        <taxon>Embryophyta</taxon>
        <taxon>Tracheophyta</taxon>
        <taxon>Spermatophyta</taxon>
        <taxon>Magnoliopsida</taxon>
        <taxon>eudicotyledons</taxon>
        <taxon>Gunneridae</taxon>
        <taxon>Pentapetalae</taxon>
        <taxon>Saxifragales</taxon>
        <taxon>Altingiaceae</taxon>
        <taxon>Liquidambar</taxon>
    </lineage>
</organism>
<feature type="transmembrane region" description="Helical" evidence="1">
    <location>
        <begin position="146"/>
        <end position="168"/>
    </location>
</feature>
<reference evidence="2 3" key="1">
    <citation type="journal article" date="2024" name="Plant J.">
        <title>Genome sequences and population genomics reveal climatic adaptation and genomic divergence between two closely related sweetgum species.</title>
        <authorList>
            <person name="Xu W.Q."/>
            <person name="Ren C.Q."/>
            <person name="Zhang X.Y."/>
            <person name="Comes H.P."/>
            <person name="Liu X.H."/>
            <person name="Li Y.G."/>
            <person name="Kettle C.J."/>
            <person name="Jalonen R."/>
            <person name="Gaisberger H."/>
            <person name="Ma Y.Z."/>
            <person name="Qiu Y.X."/>
        </authorList>
    </citation>
    <scope>NUCLEOTIDE SEQUENCE [LARGE SCALE GENOMIC DNA]</scope>
    <source>
        <strain evidence="2">Hangzhou</strain>
    </source>
</reference>
<gene>
    <name evidence="2" type="ORF">L1049_001967</name>
</gene>
<comment type="caution">
    <text evidence="2">The sequence shown here is derived from an EMBL/GenBank/DDBJ whole genome shotgun (WGS) entry which is preliminary data.</text>
</comment>
<sequence>MENTPVMMKEKLEFFGILKEALIIPHKNPNFIIFTFITSFPLFCFLLIYETIFQQTLIETAKILKETLLPACHSCSDDYIPLAIQRFLQEVSHKFFLLGILYLGILHFLDLLNAIATIDAASIIYGGENPMNLKDMLCRPIKEAKLKGPLITSIYILLLASLILFGLFPLAVQTYFLSAAMYFMEFFTVLYGLLSVALLTKYLEWNAIWNMGIVISVLEEKQGDVALVISSYLTRGRRQCGLLLTVVFFVFSHGLRLLCLYVRWHQVGRGIVITAVQICLMCVGNVMKWVVFVVYFYDCKKRNLEKKVDGEEGRAVEEGVEA</sequence>
<name>A0AAP0R709_LIQFO</name>
<feature type="transmembrane region" description="Helical" evidence="1">
    <location>
        <begin position="270"/>
        <end position="297"/>
    </location>
</feature>
<keyword evidence="3" id="KW-1185">Reference proteome</keyword>
<dbReference type="AlphaFoldDB" id="A0AAP0R709"/>
<evidence type="ECO:0000313" key="3">
    <source>
        <dbReference type="Proteomes" id="UP001415857"/>
    </source>
</evidence>
<feature type="transmembrane region" description="Helical" evidence="1">
    <location>
        <begin position="31"/>
        <end position="49"/>
    </location>
</feature>
<protein>
    <recommendedName>
        <fullName evidence="4">Transmembrane protein</fullName>
    </recommendedName>
</protein>
<accession>A0AAP0R709</accession>
<keyword evidence="1" id="KW-0812">Transmembrane</keyword>
<proteinExistence type="predicted"/>
<keyword evidence="1" id="KW-1133">Transmembrane helix</keyword>
<evidence type="ECO:0008006" key="4">
    <source>
        <dbReference type="Google" id="ProtNLM"/>
    </source>
</evidence>
<feature type="transmembrane region" description="Helical" evidence="1">
    <location>
        <begin position="174"/>
        <end position="199"/>
    </location>
</feature>
<feature type="transmembrane region" description="Helical" evidence="1">
    <location>
        <begin position="95"/>
        <end position="125"/>
    </location>
</feature>
<dbReference type="EMBL" id="JBBPBK010000013">
    <property type="protein sequence ID" value="KAK9271605.1"/>
    <property type="molecule type" value="Genomic_DNA"/>
</dbReference>
<dbReference type="PANTHER" id="PTHR36714:SF2">
    <property type="entry name" value="TRANSMEMBRANE PROTEIN"/>
    <property type="match status" value="1"/>
</dbReference>
<evidence type="ECO:0000256" key="1">
    <source>
        <dbReference type="SAM" id="Phobius"/>
    </source>
</evidence>
<keyword evidence="1" id="KW-0472">Membrane</keyword>
<evidence type="ECO:0000313" key="2">
    <source>
        <dbReference type="EMBL" id="KAK9271605.1"/>
    </source>
</evidence>